<proteinExistence type="inferred from homology"/>
<comment type="similarity">
    <text evidence="1">Belongs to the esterase D family.</text>
</comment>
<evidence type="ECO:0000256" key="1">
    <source>
        <dbReference type="ARBA" id="ARBA00005622"/>
    </source>
</evidence>
<keyword evidence="2" id="KW-0378">Hydrolase</keyword>
<evidence type="ECO:0000313" key="5">
    <source>
        <dbReference type="Proteomes" id="UP001199816"/>
    </source>
</evidence>
<dbReference type="SUPFAM" id="SSF53474">
    <property type="entry name" value="alpha/beta-Hydrolases"/>
    <property type="match status" value="1"/>
</dbReference>
<protein>
    <recommendedName>
        <fullName evidence="6">Esterase</fullName>
    </recommendedName>
</protein>
<keyword evidence="5" id="KW-1185">Reference proteome</keyword>
<gene>
    <name evidence="4" type="ORF">LQ567_14840</name>
</gene>
<keyword evidence="3" id="KW-0732">Signal</keyword>
<organism evidence="4 5">
    <name type="scientific">Niabella pedocola</name>
    <dbReference type="NCBI Taxonomy" id="1752077"/>
    <lineage>
        <taxon>Bacteria</taxon>
        <taxon>Pseudomonadati</taxon>
        <taxon>Bacteroidota</taxon>
        <taxon>Chitinophagia</taxon>
        <taxon>Chitinophagales</taxon>
        <taxon>Chitinophagaceae</taxon>
        <taxon>Niabella</taxon>
    </lineage>
</organism>
<dbReference type="InterPro" id="IPR029058">
    <property type="entry name" value="AB_hydrolase_fold"/>
</dbReference>
<feature type="signal peptide" evidence="3">
    <location>
        <begin position="1"/>
        <end position="20"/>
    </location>
</feature>
<dbReference type="PANTHER" id="PTHR40841:SF2">
    <property type="entry name" value="SIDEROPHORE-DEGRADING ESTERASE (EUROFUNG)"/>
    <property type="match status" value="1"/>
</dbReference>
<evidence type="ECO:0000313" key="4">
    <source>
        <dbReference type="EMBL" id="MCD2424053.1"/>
    </source>
</evidence>
<comment type="caution">
    <text evidence="4">The sequence shown here is derived from an EMBL/GenBank/DDBJ whole genome shotgun (WGS) entry which is preliminary data.</text>
</comment>
<evidence type="ECO:0000256" key="3">
    <source>
        <dbReference type="SAM" id="SignalP"/>
    </source>
</evidence>
<dbReference type="RefSeq" id="WP_231005308.1">
    <property type="nucleotide sequence ID" value="NZ_JAJNEC010000005.1"/>
</dbReference>
<sequence length="349" mass="40336">MKIKLFLFSVLLSVSGIAGAQDLNRSFATTELHSRILNEDREIYISLPPNYANERYQKERYPVLYFFDGETSMGFYKAVTQFLGRGVYANMPEVILVGIKNKDRTYDLTPTRSFIKSPDDSSKLLFENSGGNEGFVRFLEEELFSYVNEHYRTDGYTILSGHSFGGLAASNILLHHTNLFNAYILIDPSIWWDNGYIAREAIRIIPTGKVQPAVVYMAVANNKEKANGFDAGEHASQQLKEILTSRQDSALLFRYKFYEQEDHGTIPLPALYDGLKFIFEGYVFDFKKITTQPSVITDTYKAFSGRNHHRFIPSLQKFDFIVRYFWENKKPKEEQTVLEQRKLFYPDVE</sequence>
<dbReference type="PANTHER" id="PTHR40841">
    <property type="entry name" value="SIDEROPHORE TRIACETYLFUSARININE C ESTERASE"/>
    <property type="match status" value="1"/>
</dbReference>
<name>A0ABS8PSJ4_9BACT</name>
<accession>A0ABS8PSJ4</accession>
<dbReference type="Proteomes" id="UP001199816">
    <property type="component" value="Unassembled WGS sequence"/>
</dbReference>
<dbReference type="EMBL" id="JAJNEC010000005">
    <property type="protein sequence ID" value="MCD2424053.1"/>
    <property type="molecule type" value="Genomic_DNA"/>
</dbReference>
<evidence type="ECO:0008006" key="6">
    <source>
        <dbReference type="Google" id="ProtNLM"/>
    </source>
</evidence>
<dbReference type="Pfam" id="PF00756">
    <property type="entry name" value="Esterase"/>
    <property type="match status" value="1"/>
</dbReference>
<evidence type="ECO:0000256" key="2">
    <source>
        <dbReference type="ARBA" id="ARBA00022801"/>
    </source>
</evidence>
<dbReference type="InterPro" id="IPR000801">
    <property type="entry name" value="Esterase-like"/>
</dbReference>
<dbReference type="Gene3D" id="3.40.50.1820">
    <property type="entry name" value="alpha/beta hydrolase"/>
    <property type="match status" value="1"/>
</dbReference>
<dbReference type="InterPro" id="IPR052558">
    <property type="entry name" value="Siderophore_Hydrolase_D"/>
</dbReference>
<feature type="chain" id="PRO_5046348361" description="Esterase" evidence="3">
    <location>
        <begin position="21"/>
        <end position="349"/>
    </location>
</feature>
<reference evidence="4 5" key="1">
    <citation type="submission" date="2021-11" db="EMBL/GenBank/DDBJ databases">
        <title>Genomic of Niabella pedocola.</title>
        <authorList>
            <person name="Wu T."/>
        </authorList>
    </citation>
    <scope>NUCLEOTIDE SEQUENCE [LARGE SCALE GENOMIC DNA]</scope>
    <source>
        <strain evidence="4 5">JCM 31011</strain>
    </source>
</reference>